<accession>S9TSD6</accession>
<feature type="domain" description="GHMP kinase N-terminal" evidence="6">
    <location>
        <begin position="823"/>
        <end position="895"/>
    </location>
</feature>
<evidence type="ECO:0000256" key="3">
    <source>
        <dbReference type="ARBA" id="ARBA00022777"/>
    </source>
</evidence>
<evidence type="ECO:0000256" key="5">
    <source>
        <dbReference type="ARBA" id="ARBA00038121"/>
    </source>
</evidence>
<dbReference type="Gene3D" id="3.30.230.120">
    <property type="match status" value="1"/>
</dbReference>
<evidence type="ECO:0000256" key="2">
    <source>
        <dbReference type="ARBA" id="ARBA00022741"/>
    </source>
</evidence>
<dbReference type="PANTHER" id="PTHR32463">
    <property type="entry name" value="L-FUCOSE KINASE"/>
    <property type="match status" value="1"/>
</dbReference>
<sequence length="1065" mass="115996">MRILLSVPPCLKRAVREQGTAWLLRAAGIDNDEHAPSFFVSSDPPEGHLGSASGTLSLLREWCAQECEAAAAAPSAAFLDWLEQAPPRTVIHAGGQSRRLPSYAPLGKVLAPLPPMPGLRGQRPHHTLLALQLPLLEEISAAACRPRDPTAAVWPTMIVCGDVYLQHQVHPFWTHLRHDLLHSLHEGEEGEAADIVCFGIHSASDVLTHHGVFFMSREAPTQLEFMLQKPSLHTIAAHERAHTYLMDVGIWLLSNRALRALWQRGVDATSGALTSYDLYGEFGCLLGRHPSAAAGAAVGENLRVKVVELTDTDFFHFGTSAELVSSTVSMKANFSRAARHNPFLSSASHQPLGEENTLPHSVVVQSCHVAPQVSLAVENVWLEGSHVSRGWALRGDHVVTGVPPNDWTLTLPRGVCVSVLPTGERQGGEAAAPASYMVRPYGFHDVFKGPIDTSSTAFLGQPLVDWMHLRRLTVADLLPAQHTDTVCDVQDACLFPCCRTVAELGEMLEFMVCTAGSDAASSPGEHKELPSWWGSRAETYRALPRFSASDIHESANVVLLIEQLHQLHRATAPQWFAQPTFYLTDLKSTAEWCVRAGLSVDGTKALLERLVEESAQRTDGAALDETLYMKRMHTDMFLSQWCRLLTQQPPVPTGHSRTDGGGMVRGIHHAPPAVLSWLCEGLARRLCTRRQAPQFAVYEDELVWSRAPARIDLSGGWTDTPPHCVLNGGSVVNIAITLNRQLPIQAFIKRHASPVIVIRSVDMGSATTIRSFADLRTYAEVGSGFSIPKAALALAGFLPEFNVAPSVPDTPEGFSRLLATIMGSEDAGFEMTLLSAIPAGSGLGTSSIVAGTVLEALSRCFQLHWSKEEVCQLVLVVEQLLTTCGGWQDQYGGLHSGIKVVRAGTGFAQRPAVHWLPDTLFTSPAYSGCHLLYYTGITRTAKAILVDIVRGMFLNEQRQVRTLQEMLVQSQALVEAIAQVDFVRYGKLIGRAWRQNIALDRGATTDTVDAIVALVQDEVWGLKLAGAGGGGYLYMVAKDLNCAQRIREGWSATHRITGRASWSCT</sequence>
<protein>
    <submittedName>
        <fullName evidence="9">Fucokinase</fullName>
    </submittedName>
</protein>
<dbReference type="PANTHER" id="PTHR32463:SF0">
    <property type="entry name" value="L-FUCOSE KINASE"/>
    <property type="match status" value="1"/>
</dbReference>
<reference evidence="9 10" key="1">
    <citation type="journal article" date="2013" name="PLoS ONE">
        <title>Predicting the Proteins of Angomonas deanei, Strigomonas culicis and Their Respective Endosymbionts Reveals New Aspects of the Trypanosomatidae Family.</title>
        <authorList>
            <person name="Motta M.C."/>
            <person name="Martins A.C."/>
            <person name="de Souza S.S."/>
            <person name="Catta-Preta C.M."/>
            <person name="Silva R."/>
            <person name="Klein C.C."/>
            <person name="de Almeida L.G."/>
            <person name="de Lima Cunha O."/>
            <person name="Ciapina L.P."/>
            <person name="Brocchi M."/>
            <person name="Colabardini A.C."/>
            <person name="de Araujo Lima B."/>
            <person name="Machado C.R."/>
            <person name="de Almeida Soares C.M."/>
            <person name="Probst C.M."/>
            <person name="de Menezes C.B."/>
            <person name="Thompson C.E."/>
            <person name="Bartholomeu D.C."/>
            <person name="Gradia D.F."/>
            <person name="Pavoni D.P."/>
            <person name="Grisard E.C."/>
            <person name="Fantinatti-Garboggini F."/>
            <person name="Marchini F.K."/>
            <person name="Rodrigues-Luiz G.F."/>
            <person name="Wagner G."/>
            <person name="Goldman G.H."/>
            <person name="Fietto J.L."/>
            <person name="Elias M.C."/>
            <person name="Goldman M.H."/>
            <person name="Sagot M.F."/>
            <person name="Pereira M."/>
            <person name="Stoco P.H."/>
            <person name="de Mendonca-Neto R.P."/>
            <person name="Teixeira S.M."/>
            <person name="Maciel T.E."/>
            <person name="de Oliveira Mendes T.A."/>
            <person name="Urmenyi T.P."/>
            <person name="de Souza W."/>
            <person name="Schenkman S."/>
            <person name="de Vasconcelos A.T."/>
        </authorList>
    </citation>
    <scope>NUCLEOTIDE SEQUENCE [LARGE SCALE GENOMIC DNA]</scope>
</reference>
<evidence type="ECO:0000259" key="6">
    <source>
        <dbReference type="Pfam" id="PF00288"/>
    </source>
</evidence>
<dbReference type="InterPro" id="IPR052203">
    <property type="entry name" value="GHMP_Kinase-Related"/>
</dbReference>
<gene>
    <name evidence="9" type="ORF">STCU_09435</name>
</gene>
<keyword evidence="1" id="KW-0808">Transferase</keyword>
<dbReference type="Proteomes" id="UP000015354">
    <property type="component" value="Unassembled WGS sequence"/>
</dbReference>
<proteinExistence type="inferred from homology"/>
<dbReference type="Pfam" id="PF08544">
    <property type="entry name" value="GHMP_kinases_C"/>
    <property type="match status" value="1"/>
</dbReference>
<dbReference type="NCBIfam" id="NF009948">
    <property type="entry name" value="PRK13412.1"/>
    <property type="match status" value="1"/>
</dbReference>
<dbReference type="GO" id="GO:0042352">
    <property type="term" value="P:GDP-L-fucose salvage"/>
    <property type="evidence" value="ECO:0007669"/>
    <property type="project" value="TreeGrafter"/>
</dbReference>
<dbReference type="InterPro" id="IPR006204">
    <property type="entry name" value="GHMP_kinase_N_dom"/>
</dbReference>
<dbReference type="OrthoDB" id="245415at2759"/>
<feature type="domain" description="GDP-fucose pyrophosphorylase" evidence="7">
    <location>
        <begin position="90"/>
        <end position="265"/>
    </location>
</feature>
<dbReference type="Pfam" id="PF00288">
    <property type="entry name" value="GHMP_kinases_N"/>
    <property type="match status" value="1"/>
</dbReference>
<dbReference type="AlphaFoldDB" id="S9TSD6"/>
<dbReference type="InterPro" id="IPR013750">
    <property type="entry name" value="GHMP_kinase_C_dom"/>
</dbReference>
<dbReference type="GO" id="GO:0050201">
    <property type="term" value="F:fucokinase activity"/>
    <property type="evidence" value="ECO:0007669"/>
    <property type="project" value="TreeGrafter"/>
</dbReference>
<evidence type="ECO:0000313" key="9">
    <source>
        <dbReference type="EMBL" id="EPY19479.1"/>
    </source>
</evidence>
<keyword evidence="3 9" id="KW-0418">Kinase</keyword>
<evidence type="ECO:0000259" key="7">
    <source>
        <dbReference type="Pfam" id="PF07959"/>
    </source>
</evidence>
<comment type="caution">
    <text evidence="9">The sequence shown here is derived from an EMBL/GenBank/DDBJ whole genome shotgun (WGS) entry which is preliminary data.</text>
</comment>
<dbReference type="EMBL" id="ATMH01009435">
    <property type="protein sequence ID" value="EPY19479.1"/>
    <property type="molecule type" value="Genomic_DNA"/>
</dbReference>
<feature type="domain" description="GDP-fucose pyrophosphorylase" evidence="7">
    <location>
        <begin position="303"/>
        <end position="499"/>
    </location>
</feature>
<feature type="domain" description="GHMP kinase C-terminal" evidence="8">
    <location>
        <begin position="974"/>
        <end position="1053"/>
    </location>
</feature>
<organism evidence="9 10">
    <name type="scientific">Strigomonas culicis</name>
    <dbReference type="NCBI Taxonomy" id="28005"/>
    <lineage>
        <taxon>Eukaryota</taxon>
        <taxon>Discoba</taxon>
        <taxon>Euglenozoa</taxon>
        <taxon>Kinetoplastea</taxon>
        <taxon>Metakinetoplastina</taxon>
        <taxon>Trypanosomatida</taxon>
        <taxon>Trypanosomatidae</taxon>
        <taxon>Strigomonadinae</taxon>
        <taxon>Strigomonas</taxon>
    </lineage>
</organism>
<evidence type="ECO:0000313" key="10">
    <source>
        <dbReference type="Proteomes" id="UP000015354"/>
    </source>
</evidence>
<dbReference type="Pfam" id="PF07959">
    <property type="entry name" value="Fucose_pyrophosphorylase"/>
    <property type="match status" value="2"/>
</dbReference>
<keyword evidence="2" id="KW-0547">Nucleotide-binding</keyword>
<dbReference type="SUPFAM" id="SSF54211">
    <property type="entry name" value="Ribosomal protein S5 domain 2-like"/>
    <property type="match status" value="1"/>
</dbReference>
<dbReference type="SUPFAM" id="SSF55060">
    <property type="entry name" value="GHMP Kinase, C-terminal domain"/>
    <property type="match status" value="1"/>
</dbReference>
<evidence type="ECO:0000259" key="8">
    <source>
        <dbReference type="Pfam" id="PF08544"/>
    </source>
</evidence>
<dbReference type="PRINTS" id="PR00959">
    <property type="entry name" value="MEVGALKINASE"/>
</dbReference>
<dbReference type="InterPro" id="IPR036554">
    <property type="entry name" value="GHMP_kinase_C_sf"/>
</dbReference>
<evidence type="ECO:0000256" key="1">
    <source>
        <dbReference type="ARBA" id="ARBA00022679"/>
    </source>
</evidence>
<dbReference type="InterPro" id="IPR012887">
    <property type="entry name" value="GDP_fucose_pyrophosphorylase"/>
</dbReference>
<keyword evidence="10" id="KW-1185">Reference proteome</keyword>
<dbReference type="InterPro" id="IPR020568">
    <property type="entry name" value="Ribosomal_Su5_D2-typ_SF"/>
</dbReference>
<keyword evidence="4" id="KW-0067">ATP-binding</keyword>
<name>S9TSD6_9TRYP</name>
<comment type="similarity">
    <text evidence="5">Belongs to the GHMP kinase family.</text>
</comment>
<dbReference type="GO" id="GO:0005524">
    <property type="term" value="F:ATP binding"/>
    <property type="evidence" value="ECO:0007669"/>
    <property type="project" value="UniProtKB-KW"/>
</dbReference>
<evidence type="ECO:0000256" key="4">
    <source>
        <dbReference type="ARBA" id="ARBA00022840"/>
    </source>
</evidence>